<proteinExistence type="predicted"/>
<name>A0A2B7Y5P7_9EURO</name>
<organism evidence="1 2">
    <name type="scientific">Helicocarpus griseus UAMH5409</name>
    <dbReference type="NCBI Taxonomy" id="1447875"/>
    <lineage>
        <taxon>Eukaryota</taxon>
        <taxon>Fungi</taxon>
        <taxon>Dikarya</taxon>
        <taxon>Ascomycota</taxon>
        <taxon>Pezizomycotina</taxon>
        <taxon>Eurotiomycetes</taxon>
        <taxon>Eurotiomycetidae</taxon>
        <taxon>Onygenales</taxon>
        <taxon>Ajellomycetaceae</taxon>
        <taxon>Helicocarpus</taxon>
    </lineage>
</organism>
<dbReference type="EMBL" id="PDNB01000014">
    <property type="protein sequence ID" value="PGH16806.1"/>
    <property type="molecule type" value="Genomic_DNA"/>
</dbReference>
<evidence type="ECO:0000313" key="2">
    <source>
        <dbReference type="Proteomes" id="UP000223968"/>
    </source>
</evidence>
<dbReference type="Proteomes" id="UP000223968">
    <property type="component" value="Unassembled WGS sequence"/>
</dbReference>
<sequence length="205" mass="22819">MYTNAGNEIRFVPEELSLNRPGEVDYTEKCHSVPDGEMLTGFYSILEAGSGIFQTFGVQTARMADSAPLTAKRKDKSHSRFAAARLCSSLGSNLTLGTRVAYTSASFVGLKRIRFSSGSITRPRDSNEVSGLWLDYFEEPSEIVGRWLLETDSMGLEEEEAILAVTIWISRSEFCHSEKISLGRVIRISVLTTKQEKTVCKTEQM</sequence>
<gene>
    <name evidence="1" type="ORF">AJ79_01450</name>
</gene>
<accession>A0A2B7Y5P7</accession>
<protein>
    <submittedName>
        <fullName evidence="1">Uncharacterized protein</fullName>
    </submittedName>
</protein>
<dbReference type="STRING" id="1447875.A0A2B7Y5P7"/>
<dbReference type="OrthoDB" id="4452694at2759"/>
<comment type="caution">
    <text evidence="1">The sequence shown here is derived from an EMBL/GenBank/DDBJ whole genome shotgun (WGS) entry which is preliminary data.</text>
</comment>
<evidence type="ECO:0000313" key="1">
    <source>
        <dbReference type="EMBL" id="PGH16806.1"/>
    </source>
</evidence>
<reference evidence="1 2" key="1">
    <citation type="submission" date="2017-10" db="EMBL/GenBank/DDBJ databases">
        <title>Comparative genomics in systemic dimorphic fungi from Ajellomycetaceae.</title>
        <authorList>
            <person name="Munoz J.F."/>
            <person name="Mcewen J.G."/>
            <person name="Clay O.K."/>
            <person name="Cuomo C.A."/>
        </authorList>
    </citation>
    <scope>NUCLEOTIDE SEQUENCE [LARGE SCALE GENOMIC DNA]</scope>
    <source>
        <strain evidence="1 2">UAMH5409</strain>
    </source>
</reference>
<dbReference type="AlphaFoldDB" id="A0A2B7Y5P7"/>
<keyword evidence="2" id="KW-1185">Reference proteome</keyword>